<dbReference type="SUPFAM" id="SSF51445">
    <property type="entry name" value="(Trans)glycosidases"/>
    <property type="match status" value="1"/>
</dbReference>
<feature type="domain" description="Glycoside hydrolase family 2 catalytic" evidence="2">
    <location>
        <begin position="291"/>
        <end position="443"/>
    </location>
</feature>
<dbReference type="Gene3D" id="2.60.120.260">
    <property type="entry name" value="Galactose-binding domain-like"/>
    <property type="match status" value="1"/>
</dbReference>
<dbReference type="InterPro" id="IPR017853">
    <property type="entry name" value="GH"/>
</dbReference>
<dbReference type="RefSeq" id="WP_188668708.1">
    <property type="nucleotide sequence ID" value="NZ_BMJI01000018.1"/>
</dbReference>
<dbReference type="InterPro" id="IPR051913">
    <property type="entry name" value="GH2_Domain-Containing"/>
</dbReference>
<proteinExistence type="predicted"/>
<dbReference type="PANTHER" id="PTHR42732">
    <property type="entry name" value="BETA-GALACTOSIDASE"/>
    <property type="match status" value="1"/>
</dbReference>
<dbReference type="Pfam" id="PF22666">
    <property type="entry name" value="Glyco_hydro_2_N2"/>
    <property type="match status" value="1"/>
</dbReference>
<evidence type="ECO:0000259" key="3">
    <source>
        <dbReference type="Pfam" id="PF22666"/>
    </source>
</evidence>
<dbReference type="SUPFAM" id="SSF49303">
    <property type="entry name" value="beta-Galactosidase/glucuronidase domain"/>
    <property type="match status" value="1"/>
</dbReference>
<keyword evidence="5" id="KW-1185">Reference proteome</keyword>
<reference evidence="5" key="1">
    <citation type="journal article" date="2019" name="Int. J. Syst. Evol. Microbiol.">
        <title>The Global Catalogue of Microorganisms (GCM) 10K type strain sequencing project: providing services to taxonomists for standard genome sequencing and annotation.</title>
        <authorList>
            <consortium name="The Broad Institute Genomics Platform"/>
            <consortium name="The Broad Institute Genome Sequencing Center for Infectious Disease"/>
            <person name="Wu L."/>
            <person name="Ma J."/>
        </authorList>
    </citation>
    <scope>NUCLEOTIDE SEQUENCE [LARGE SCALE GENOMIC DNA]</scope>
    <source>
        <strain evidence="5">CGMCC 1.15480</strain>
    </source>
</reference>
<sequence>MTRLHPRPLLSRETWVDLDGDWEFRFDDDDAGLDDGWWRAGPEAVPFDRTIRVPFPPESELSGVHEDGHAILWYRRTADLAPAGPGDRVLLHVTAVDHHADVWVNGVHVGAHDGGHVGFALDITHALGDGAAQTVVVRAVDDPHDLEQPRGKQDWQEEPHVIWYRRTSGLWRGVWAESVPATRLDGLRWTPGAQPGAVTLDATVTGARLSPDRELEVVFRLDGEVLARSRHAVTGDRVTLPFLLSDARFDTEPDRLLWGPDRPTLIDVELTLWRGEQRVDTARSYVGLRTVAVEDGRFLLNGRPCVLRLVLEQAYWPRSHLAAPDDDAIRREVELVKALGFTGIRMHQTVADPRFLHWCDRLGVLVWADAPAAYRFTARALEATTREWMQVVARDASHPSIVAWVAFNESWGVPDVAADASQQNAVRGITGLLTALDPSRPVVGNDGWEWVAGDVVGVHDYTHDGAVLRARYGTRDAVAATLAHERPGGRRLMLDADAAAGLPVVLSEFGGIGFHTSAGDWEGYGAVTDEEAFLARLRDLVGAVHDSTGLAGFCWTQLTDTLQETNGLLDEHRRPKADIELIRQIIAGEEH</sequence>
<dbReference type="InterPro" id="IPR008979">
    <property type="entry name" value="Galactose-bd-like_sf"/>
</dbReference>
<dbReference type="InterPro" id="IPR054593">
    <property type="entry name" value="Beta-mannosidase-like_N2"/>
</dbReference>
<dbReference type="InterPro" id="IPR006103">
    <property type="entry name" value="Glyco_hydro_2_cat"/>
</dbReference>
<dbReference type="Pfam" id="PF02836">
    <property type="entry name" value="Glyco_hydro_2_C"/>
    <property type="match status" value="1"/>
</dbReference>
<dbReference type="PANTHER" id="PTHR42732:SF3">
    <property type="entry name" value="HYDROLASE"/>
    <property type="match status" value="1"/>
</dbReference>
<dbReference type="InterPro" id="IPR036156">
    <property type="entry name" value="Beta-gal/glucu_dom_sf"/>
</dbReference>
<organism evidence="4 5">
    <name type="scientific">Tersicoccus solisilvae</name>
    <dbReference type="NCBI Taxonomy" id="1882339"/>
    <lineage>
        <taxon>Bacteria</taxon>
        <taxon>Bacillati</taxon>
        <taxon>Actinomycetota</taxon>
        <taxon>Actinomycetes</taxon>
        <taxon>Micrococcales</taxon>
        <taxon>Micrococcaceae</taxon>
        <taxon>Tersicoccus</taxon>
    </lineage>
</organism>
<dbReference type="SUPFAM" id="SSF49785">
    <property type="entry name" value="Galactose-binding domain-like"/>
    <property type="match status" value="1"/>
</dbReference>
<evidence type="ECO:0000313" key="5">
    <source>
        <dbReference type="Proteomes" id="UP000597761"/>
    </source>
</evidence>
<accession>A0ABQ1PG07</accession>
<feature type="domain" description="Beta-mannosidase-like galactose-binding" evidence="3">
    <location>
        <begin position="72"/>
        <end position="166"/>
    </location>
</feature>
<evidence type="ECO:0000313" key="4">
    <source>
        <dbReference type="EMBL" id="GGC96538.1"/>
    </source>
</evidence>
<dbReference type="EMBL" id="BMJI01000018">
    <property type="protein sequence ID" value="GGC96538.1"/>
    <property type="molecule type" value="Genomic_DNA"/>
</dbReference>
<dbReference type="Gene3D" id="3.20.20.80">
    <property type="entry name" value="Glycosidases"/>
    <property type="match status" value="1"/>
</dbReference>
<keyword evidence="1" id="KW-0378">Hydrolase</keyword>
<comment type="caution">
    <text evidence="4">The sequence shown here is derived from an EMBL/GenBank/DDBJ whole genome shotgun (WGS) entry which is preliminary data.</text>
</comment>
<dbReference type="Proteomes" id="UP000597761">
    <property type="component" value="Unassembled WGS sequence"/>
</dbReference>
<evidence type="ECO:0000259" key="2">
    <source>
        <dbReference type="Pfam" id="PF02836"/>
    </source>
</evidence>
<protein>
    <submittedName>
        <fullName evidence="4">Beta-galactosidase</fullName>
    </submittedName>
</protein>
<gene>
    <name evidence="4" type="ORF">GCM10011512_24440</name>
</gene>
<evidence type="ECO:0000256" key="1">
    <source>
        <dbReference type="ARBA" id="ARBA00022801"/>
    </source>
</evidence>
<name>A0ABQ1PG07_9MICC</name>